<keyword evidence="4" id="KW-0442">Lipid degradation</keyword>
<proteinExistence type="inferred from homology"/>
<evidence type="ECO:0000256" key="2">
    <source>
        <dbReference type="ARBA" id="ARBA00009670"/>
    </source>
</evidence>
<gene>
    <name evidence="8" type="ORF">GH714_013148</name>
</gene>
<organism evidence="8 9">
    <name type="scientific">Hevea brasiliensis</name>
    <name type="common">Para rubber tree</name>
    <name type="synonym">Siphonia brasiliensis</name>
    <dbReference type="NCBI Taxonomy" id="3981"/>
    <lineage>
        <taxon>Eukaryota</taxon>
        <taxon>Viridiplantae</taxon>
        <taxon>Streptophyta</taxon>
        <taxon>Embryophyta</taxon>
        <taxon>Tracheophyta</taxon>
        <taxon>Spermatophyta</taxon>
        <taxon>Magnoliopsida</taxon>
        <taxon>eudicotyledons</taxon>
        <taxon>Gunneridae</taxon>
        <taxon>Pentapetalae</taxon>
        <taxon>rosids</taxon>
        <taxon>fabids</taxon>
        <taxon>Malpighiales</taxon>
        <taxon>Euphorbiaceae</taxon>
        <taxon>Crotonoideae</taxon>
        <taxon>Micrandreae</taxon>
        <taxon>Hevea</taxon>
    </lineage>
</organism>
<dbReference type="InterPro" id="IPR036514">
    <property type="entry name" value="SGNH_hydro_sf"/>
</dbReference>
<dbReference type="Proteomes" id="UP000467840">
    <property type="component" value="Chromosome 10"/>
</dbReference>
<dbReference type="InterPro" id="IPR011009">
    <property type="entry name" value="Kinase-like_dom_sf"/>
</dbReference>
<evidence type="ECO:0000313" key="9">
    <source>
        <dbReference type="Proteomes" id="UP000467840"/>
    </source>
</evidence>
<sequence>MATRSLWRSRAKLAVAATAIFTGGAAATIANSEDPATAFKICTTVPVRLARDTITAASIAFDYEYSLWGLPEGSVERSKVKHEVHRRSAHKLQELCFKNGGIYIKLGQHIGQLEYLVPQEYVQTMRESMLNKCPVSSYDQVCEVFKQELGETPDKIFDEFDPVPIASASLAQVHVARTTDGQKVAVKVQHTHMTDTAAADRASVELIVNTLHWFFPSFDYRWLVAEIRESLPKELDFLVEAKNSEKCLENFHNLSPHIAHYVYAPKVHWNLSTSKLLTMEFMDAAQVNDVKAIEGLGIQPSEVAKLVSQAFAEMMFKHGFVHCDPHAANLLVRPLPSGKRNILGKRKPQLILLDHGLYKELDFNTRYNYASLWKALIFADAKSIKENSVKLGAGEDLYALFAGILTMRPWNRVVDPAVDHLVIQGNDSERSELQMYASQYFPQISELLTRLPRVILLMLKTNDCLRAVNNSLADIVLRGYYGWNSRRAVEVLNQNFPKDAAVQPALVIVYFGGNDSMGPHSSGLGPHVPLPEYIENMRKIAVHLKSLSDTIRIIFLSCPPVDEERVRSGTSGIFSELVRTNELCQKYSEACIQLCQEMGVKVVDLFSALQKRSDWTTACFTDGIHLAAEGSKVVVEEILKVLKEAEWSPSLHWKSMHTEFPEDLPYYLVAADGKTTLNPSEWTFHREIQWD</sequence>
<dbReference type="GO" id="GO:0007005">
    <property type="term" value="P:mitochondrion organization"/>
    <property type="evidence" value="ECO:0007669"/>
    <property type="project" value="TreeGrafter"/>
</dbReference>
<keyword evidence="9" id="KW-1185">Reference proteome</keyword>
<evidence type="ECO:0000256" key="4">
    <source>
        <dbReference type="ARBA" id="ARBA00022963"/>
    </source>
</evidence>
<evidence type="ECO:0000256" key="1">
    <source>
        <dbReference type="ARBA" id="ARBA00008668"/>
    </source>
</evidence>
<keyword evidence="4" id="KW-0443">Lipid metabolism</keyword>
<evidence type="ECO:0000256" key="3">
    <source>
        <dbReference type="ARBA" id="ARBA00022801"/>
    </source>
</evidence>
<feature type="domain" description="ABC1 atypical kinase-like" evidence="6">
    <location>
        <begin position="129"/>
        <end position="387"/>
    </location>
</feature>
<dbReference type="Pfam" id="PF03109">
    <property type="entry name" value="ABC1"/>
    <property type="match status" value="1"/>
</dbReference>
<evidence type="ECO:0000259" key="6">
    <source>
        <dbReference type="Pfam" id="PF03109"/>
    </source>
</evidence>
<dbReference type="InterPro" id="IPR051130">
    <property type="entry name" value="Mito_struct-func_regulator"/>
</dbReference>
<evidence type="ECO:0000259" key="7">
    <source>
        <dbReference type="Pfam" id="PF13472"/>
    </source>
</evidence>
<dbReference type="SUPFAM" id="SSF52266">
    <property type="entry name" value="SGNH hydrolase"/>
    <property type="match status" value="1"/>
</dbReference>
<comment type="similarity">
    <text evidence="2">Belongs to the protein kinase superfamily. ADCK protein kinase family.</text>
</comment>
<feature type="chain" id="PRO_5025409593" description="ABC1 atypical kinase-like domain-containing protein" evidence="5">
    <location>
        <begin position="27"/>
        <end position="691"/>
    </location>
</feature>
<dbReference type="Pfam" id="PF13472">
    <property type="entry name" value="Lipase_GDSL_2"/>
    <property type="match status" value="1"/>
</dbReference>
<dbReference type="GO" id="GO:0016042">
    <property type="term" value="P:lipid catabolic process"/>
    <property type="evidence" value="ECO:0007669"/>
    <property type="project" value="UniProtKB-KW"/>
</dbReference>
<dbReference type="SUPFAM" id="SSF56112">
    <property type="entry name" value="Protein kinase-like (PK-like)"/>
    <property type="match status" value="1"/>
</dbReference>
<evidence type="ECO:0008006" key="10">
    <source>
        <dbReference type="Google" id="ProtNLM"/>
    </source>
</evidence>
<comment type="caution">
    <text evidence="8">The sequence shown here is derived from an EMBL/GenBank/DDBJ whole genome shotgun (WGS) entry which is preliminary data.</text>
</comment>
<dbReference type="Gene3D" id="3.40.50.1110">
    <property type="entry name" value="SGNH hydrolase"/>
    <property type="match status" value="1"/>
</dbReference>
<dbReference type="InterPro" id="IPR045307">
    <property type="entry name" value="ADCK1_dom"/>
</dbReference>
<keyword evidence="5" id="KW-0732">Signal</keyword>
<protein>
    <recommendedName>
        <fullName evidence="10">ABC1 atypical kinase-like domain-containing protein</fullName>
    </recommendedName>
</protein>
<evidence type="ECO:0000256" key="5">
    <source>
        <dbReference type="SAM" id="SignalP"/>
    </source>
</evidence>
<dbReference type="PANTHER" id="PTHR43173">
    <property type="entry name" value="ABC1 FAMILY PROTEIN"/>
    <property type="match status" value="1"/>
</dbReference>
<dbReference type="InterPro" id="IPR004147">
    <property type="entry name" value="ABC1_dom"/>
</dbReference>
<dbReference type="CDD" id="cd01838">
    <property type="entry name" value="Isoamyl_acetate_hydrolase_like"/>
    <property type="match status" value="1"/>
</dbReference>
<dbReference type="GO" id="GO:0055088">
    <property type="term" value="P:lipid homeostasis"/>
    <property type="evidence" value="ECO:0007669"/>
    <property type="project" value="TreeGrafter"/>
</dbReference>
<keyword evidence="3" id="KW-0378">Hydrolase</keyword>
<dbReference type="PANTHER" id="PTHR43173:SF19">
    <property type="entry name" value="AARF DOMAIN-CONTAINING PROTEIN KINASE 1"/>
    <property type="match status" value="1"/>
</dbReference>
<dbReference type="EMBL" id="JAAGAX010000003">
    <property type="protein sequence ID" value="KAF2319081.1"/>
    <property type="molecule type" value="Genomic_DNA"/>
</dbReference>
<name>A0A6A6MZ38_HEVBR</name>
<accession>A0A6A6MZ38</accession>
<dbReference type="CDD" id="cd13969">
    <property type="entry name" value="ADCK1-like"/>
    <property type="match status" value="1"/>
</dbReference>
<feature type="signal peptide" evidence="5">
    <location>
        <begin position="1"/>
        <end position="26"/>
    </location>
</feature>
<dbReference type="FunFam" id="3.40.50.1110:FF:000002">
    <property type="entry name" value="isoamyl acetate-hydrolyzing esterase 1 homolog"/>
    <property type="match status" value="1"/>
</dbReference>
<dbReference type="AlphaFoldDB" id="A0A6A6MZ38"/>
<reference evidence="8 9" key="1">
    <citation type="journal article" date="2020" name="Mol. Plant">
        <title>The Chromosome-Based Rubber Tree Genome Provides New Insights into Spurge Genome Evolution and Rubber Biosynthesis.</title>
        <authorList>
            <person name="Liu J."/>
            <person name="Shi C."/>
            <person name="Shi C.C."/>
            <person name="Li W."/>
            <person name="Zhang Q.J."/>
            <person name="Zhang Y."/>
            <person name="Li K."/>
            <person name="Lu H.F."/>
            <person name="Shi C."/>
            <person name="Zhu S.T."/>
            <person name="Xiao Z.Y."/>
            <person name="Nan H."/>
            <person name="Yue Y."/>
            <person name="Zhu X.G."/>
            <person name="Wu Y."/>
            <person name="Hong X.N."/>
            <person name="Fan G.Y."/>
            <person name="Tong Y."/>
            <person name="Zhang D."/>
            <person name="Mao C.L."/>
            <person name="Liu Y.L."/>
            <person name="Hao S.J."/>
            <person name="Liu W.Q."/>
            <person name="Lv M.Q."/>
            <person name="Zhang H.B."/>
            <person name="Liu Y."/>
            <person name="Hu-Tang G.R."/>
            <person name="Wang J.P."/>
            <person name="Wang J.H."/>
            <person name="Sun Y.H."/>
            <person name="Ni S.B."/>
            <person name="Chen W.B."/>
            <person name="Zhang X.C."/>
            <person name="Jiao Y.N."/>
            <person name="Eichler E.E."/>
            <person name="Li G.H."/>
            <person name="Liu X."/>
            <person name="Gao L.Z."/>
        </authorList>
    </citation>
    <scope>NUCLEOTIDE SEQUENCE [LARGE SCALE GENOMIC DNA]</scope>
    <source>
        <strain evidence="9">cv. GT1</strain>
        <tissue evidence="8">Leaf</tissue>
    </source>
</reference>
<feature type="domain" description="SGNH hydrolase-type esterase" evidence="7">
    <location>
        <begin position="473"/>
        <end position="632"/>
    </location>
</feature>
<dbReference type="GO" id="GO:0005743">
    <property type="term" value="C:mitochondrial inner membrane"/>
    <property type="evidence" value="ECO:0007669"/>
    <property type="project" value="TreeGrafter"/>
</dbReference>
<evidence type="ECO:0000313" key="8">
    <source>
        <dbReference type="EMBL" id="KAF2319081.1"/>
    </source>
</evidence>
<comment type="similarity">
    <text evidence="1">Belongs to the 'GDSL' lipolytic enzyme family.</text>
</comment>
<dbReference type="GO" id="GO:0016787">
    <property type="term" value="F:hydrolase activity"/>
    <property type="evidence" value="ECO:0007669"/>
    <property type="project" value="UniProtKB-KW"/>
</dbReference>
<dbReference type="InterPro" id="IPR013830">
    <property type="entry name" value="SGNH_hydro"/>
</dbReference>